<evidence type="ECO:0000313" key="2">
    <source>
        <dbReference type="EMBL" id="MFD1509453.1"/>
    </source>
</evidence>
<keyword evidence="1" id="KW-0732">Signal</keyword>
<feature type="signal peptide" evidence="1">
    <location>
        <begin position="1"/>
        <end position="34"/>
    </location>
</feature>
<dbReference type="Proteomes" id="UP001597186">
    <property type="component" value="Unassembled WGS sequence"/>
</dbReference>
<sequence length="420" mass="44648">MTKPDLNRRAFMGRGLALGCSLAASPLLTPVSFAAMPGQNRLVVIILRGAMDGLDVVQPYGDPAYAALRASLPGGEAAGAHDLDGFFALHPGLGDLMPLWRAGELSFVHAVSTPYRDKRSHFDGQDMLEAGTPNLTGQGVRDGWLNRMLQQVPGLEADTAFALGHDELLLTRGRAPVASWTPEASLALSPQAETLARRMMADDPLFRDALEEALMLSVPDEDAAMMAEEDEGAMMAGGMSGGTTPMATAPDEQRARQPHNRIAQFAAEKLKTDARIAAFSLGGWDTHLRQDLALPNALLRLSEAILTLRAEMGGAWGKTVVVAMTEFGRTARANGSRGTDHGTGGAMLLAGGALRGGQVVSDWPGLGSAELYQGRDLMPTRDVRAHAGWVMRGLYGFDRALIEGAIFPGLDMGDDPRLLA</sequence>
<protein>
    <submittedName>
        <fullName evidence="2">DUF1501 domain-containing protein</fullName>
    </submittedName>
</protein>
<accession>A0ABW4EHL4</accession>
<dbReference type="PANTHER" id="PTHR43737">
    <property type="entry name" value="BLL7424 PROTEIN"/>
    <property type="match status" value="1"/>
</dbReference>
<evidence type="ECO:0000313" key="3">
    <source>
        <dbReference type="Proteomes" id="UP001597186"/>
    </source>
</evidence>
<comment type="caution">
    <text evidence="2">The sequence shown here is derived from an EMBL/GenBank/DDBJ whole genome shotgun (WGS) entry which is preliminary data.</text>
</comment>
<name>A0ABW4EHL4_9RHOB</name>
<feature type="chain" id="PRO_5046243720" evidence="1">
    <location>
        <begin position="35"/>
        <end position="420"/>
    </location>
</feature>
<gene>
    <name evidence="2" type="ORF">ACFTOW_08570</name>
</gene>
<evidence type="ECO:0000256" key="1">
    <source>
        <dbReference type="SAM" id="SignalP"/>
    </source>
</evidence>
<dbReference type="PANTHER" id="PTHR43737:SF1">
    <property type="entry name" value="DUF1501 DOMAIN-CONTAINING PROTEIN"/>
    <property type="match status" value="1"/>
</dbReference>
<dbReference type="InterPro" id="IPR010869">
    <property type="entry name" value="DUF1501"/>
</dbReference>
<organism evidence="2 3">
    <name type="scientific">Lacimonas salitolerans</name>
    <dbReference type="NCBI Taxonomy" id="1323750"/>
    <lineage>
        <taxon>Bacteria</taxon>
        <taxon>Pseudomonadati</taxon>
        <taxon>Pseudomonadota</taxon>
        <taxon>Alphaproteobacteria</taxon>
        <taxon>Rhodobacterales</taxon>
        <taxon>Paracoccaceae</taxon>
        <taxon>Lacimonas</taxon>
    </lineage>
</organism>
<dbReference type="PROSITE" id="PS51318">
    <property type="entry name" value="TAT"/>
    <property type="match status" value="1"/>
</dbReference>
<keyword evidence="3" id="KW-1185">Reference proteome</keyword>
<dbReference type="EMBL" id="JBHUDD010000051">
    <property type="protein sequence ID" value="MFD1509453.1"/>
    <property type="molecule type" value="Genomic_DNA"/>
</dbReference>
<dbReference type="RefSeq" id="WP_379914652.1">
    <property type="nucleotide sequence ID" value="NZ_JBHUDD010000051.1"/>
</dbReference>
<reference evidence="3" key="1">
    <citation type="journal article" date="2019" name="Int. J. Syst. Evol. Microbiol.">
        <title>The Global Catalogue of Microorganisms (GCM) 10K type strain sequencing project: providing services to taxonomists for standard genome sequencing and annotation.</title>
        <authorList>
            <consortium name="The Broad Institute Genomics Platform"/>
            <consortium name="The Broad Institute Genome Sequencing Center for Infectious Disease"/>
            <person name="Wu L."/>
            <person name="Ma J."/>
        </authorList>
    </citation>
    <scope>NUCLEOTIDE SEQUENCE [LARGE SCALE GENOMIC DNA]</scope>
    <source>
        <strain evidence="3">CGMCC 1.12477</strain>
    </source>
</reference>
<proteinExistence type="predicted"/>
<dbReference type="Pfam" id="PF07394">
    <property type="entry name" value="DUF1501"/>
    <property type="match status" value="1"/>
</dbReference>
<dbReference type="InterPro" id="IPR006311">
    <property type="entry name" value="TAT_signal"/>
</dbReference>